<reference evidence="1 2" key="1">
    <citation type="journal article" date="2019" name="Environ. Microbiol.">
        <title>At the nexus of three kingdoms: the genome of the mycorrhizal fungus Gigaspora margarita provides insights into plant, endobacterial and fungal interactions.</title>
        <authorList>
            <person name="Venice F."/>
            <person name="Ghignone S."/>
            <person name="Salvioli di Fossalunga A."/>
            <person name="Amselem J."/>
            <person name="Novero M."/>
            <person name="Xianan X."/>
            <person name="Sedzielewska Toro K."/>
            <person name="Morin E."/>
            <person name="Lipzen A."/>
            <person name="Grigoriev I.V."/>
            <person name="Henrissat B."/>
            <person name="Martin F.M."/>
            <person name="Bonfante P."/>
        </authorList>
    </citation>
    <scope>NUCLEOTIDE SEQUENCE [LARGE SCALE GENOMIC DNA]</scope>
    <source>
        <strain evidence="1 2">BEG34</strain>
    </source>
</reference>
<sequence length="93" mass="10832">MSKRTRSGQIKVNSRINFSDSQELSEYQEYLSNLEKERLQSFCNLARFTSSLSLELGEDCASTFCKTIQLACVLQRALELLNYSDIYKTFQHY</sequence>
<comment type="caution">
    <text evidence="1">The sequence shown here is derived from an EMBL/GenBank/DDBJ whole genome shotgun (WGS) entry which is preliminary data.</text>
</comment>
<accession>A0A8H3WY14</accession>
<organism evidence="1 2">
    <name type="scientific">Gigaspora margarita</name>
    <dbReference type="NCBI Taxonomy" id="4874"/>
    <lineage>
        <taxon>Eukaryota</taxon>
        <taxon>Fungi</taxon>
        <taxon>Fungi incertae sedis</taxon>
        <taxon>Mucoromycota</taxon>
        <taxon>Glomeromycotina</taxon>
        <taxon>Glomeromycetes</taxon>
        <taxon>Diversisporales</taxon>
        <taxon>Gigasporaceae</taxon>
        <taxon>Gigaspora</taxon>
    </lineage>
</organism>
<keyword evidence="2" id="KW-1185">Reference proteome</keyword>
<dbReference type="EMBL" id="WTPW01003106">
    <property type="protein sequence ID" value="KAF0354251.1"/>
    <property type="molecule type" value="Genomic_DNA"/>
</dbReference>
<evidence type="ECO:0000313" key="1">
    <source>
        <dbReference type="EMBL" id="KAF0354251.1"/>
    </source>
</evidence>
<proteinExistence type="predicted"/>
<evidence type="ECO:0000313" key="2">
    <source>
        <dbReference type="Proteomes" id="UP000439903"/>
    </source>
</evidence>
<name>A0A8H3WY14_GIGMA</name>
<dbReference type="Proteomes" id="UP000439903">
    <property type="component" value="Unassembled WGS sequence"/>
</dbReference>
<protein>
    <submittedName>
        <fullName evidence="1">Uncharacterized protein</fullName>
    </submittedName>
</protein>
<dbReference type="AlphaFoldDB" id="A0A8H3WY14"/>
<gene>
    <name evidence="1" type="ORF">F8M41_015075</name>
</gene>